<keyword evidence="4" id="KW-0449">Lipoprotein</keyword>
<proteinExistence type="inferred from homology"/>
<feature type="signal peptide" evidence="3">
    <location>
        <begin position="1"/>
        <end position="28"/>
    </location>
</feature>
<dbReference type="EMBL" id="JAEMHM010000003">
    <property type="protein sequence ID" value="MBJ6723969.1"/>
    <property type="molecule type" value="Genomic_DNA"/>
</dbReference>
<dbReference type="RefSeq" id="WP_199382808.1">
    <property type="nucleotide sequence ID" value="NZ_JAEMHM010000003.1"/>
</dbReference>
<evidence type="ECO:0000313" key="4">
    <source>
        <dbReference type="EMBL" id="MBJ6723969.1"/>
    </source>
</evidence>
<dbReference type="AlphaFoldDB" id="A0A8J7JDW3"/>
<dbReference type="Pfam" id="PF04333">
    <property type="entry name" value="MlaA"/>
    <property type="match status" value="1"/>
</dbReference>
<protein>
    <submittedName>
        <fullName evidence="4">VacJ family lipoprotein</fullName>
    </submittedName>
</protein>
<evidence type="ECO:0000313" key="5">
    <source>
        <dbReference type="Proteomes" id="UP000636888"/>
    </source>
</evidence>
<feature type="chain" id="PRO_5035235612" evidence="3">
    <location>
        <begin position="29"/>
        <end position="257"/>
    </location>
</feature>
<reference evidence="4" key="1">
    <citation type="submission" date="2020-12" db="EMBL/GenBank/DDBJ databases">
        <title>Geomonas sp. Red875, isolated from river sediment.</title>
        <authorList>
            <person name="Xu Z."/>
            <person name="Zhang Z."/>
            <person name="Masuda Y."/>
            <person name="Itoh H."/>
            <person name="Senoo K."/>
        </authorList>
    </citation>
    <scope>NUCLEOTIDE SEQUENCE</scope>
    <source>
        <strain evidence="4">Red875</strain>
    </source>
</reference>
<sequence length="257" mass="28724">MNHAIGTLRRGALVALLFTLLAGCATTAANRPAPDVPARHTAAEFRDLRIAYEPDPWEGFNRSMYQFNYYLDHYLFLPVVHGYEFITPVFVQDRVSDFFNNLGEIKNLTNSVLQLKGGETGHTLARFLTNSTVGLGGLFDPATTWGLERRPEDFGLTLARWGVASGNYLVLPVFGPSSARDAGGLAVDGGISYGIYTLADPFRSLDESFTIEAGVATLDAIDTRHQIPFRYFESGYPFEYEMVRFFTRERRELATKK</sequence>
<dbReference type="GO" id="GO:0120010">
    <property type="term" value="P:intermembrane phospholipid transfer"/>
    <property type="evidence" value="ECO:0007669"/>
    <property type="project" value="TreeGrafter"/>
</dbReference>
<comment type="similarity">
    <text evidence="1">Belongs to the MlaA family.</text>
</comment>
<dbReference type="PRINTS" id="PR01805">
    <property type="entry name" value="VACJLIPOPROT"/>
</dbReference>
<evidence type="ECO:0000256" key="2">
    <source>
        <dbReference type="ARBA" id="ARBA00022729"/>
    </source>
</evidence>
<evidence type="ECO:0000256" key="1">
    <source>
        <dbReference type="ARBA" id="ARBA00010634"/>
    </source>
</evidence>
<evidence type="ECO:0000256" key="3">
    <source>
        <dbReference type="SAM" id="SignalP"/>
    </source>
</evidence>
<dbReference type="PANTHER" id="PTHR30035">
    <property type="entry name" value="LIPOPROTEIN VACJ-RELATED"/>
    <property type="match status" value="1"/>
</dbReference>
<comment type="caution">
    <text evidence="4">The sequence shown here is derived from an EMBL/GenBank/DDBJ whole genome shotgun (WGS) entry which is preliminary data.</text>
</comment>
<name>A0A8J7JDW3_9BACT</name>
<accession>A0A8J7JDW3</accession>
<dbReference type="PANTHER" id="PTHR30035:SF3">
    <property type="entry name" value="INTERMEMBRANE PHOSPHOLIPID TRANSPORT SYSTEM LIPOPROTEIN MLAA"/>
    <property type="match status" value="1"/>
</dbReference>
<dbReference type="InterPro" id="IPR007428">
    <property type="entry name" value="MlaA"/>
</dbReference>
<keyword evidence="2 3" id="KW-0732">Signal</keyword>
<organism evidence="4 5">
    <name type="scientific">Geomesophilobacter sediminis</name>
    <dbReference type="NCBI Taxonomy" id="2798584"/>
    <lineage>
        <taxon>Bacteria</taxon>
        <taxon>Pseudomonadati</taxon>
        <taxon>Thermodesulfobacteriota</taxon>
        <taxon>Desulfuromonadia</taxon>
        <taxon>Geobacterales</taxon>
        <taxon>Geobacteraceae</taxon>
        <taxon>Geomesophilobacter</taxon>
    </lineage>
</organism>
<dbReference type="Proteomes" id="UP000636888">
    <property type="component" value="Unassembled WGS sequence"/>
</dbReference>
<dbReference type="GO" id="GO:0016020">
    <property type="term" value="C:membrane"/>
    <property type="evidence" value="ECO:0007669"/>
    <property type="project" value="InterPro"/>
</dbReference>
<gene>
    <name evidence="4" type="ORF">JFN93_04545</name>
</gene>
<keyword evidence="5" id="KW-1185">Reference proteome</keyword>